<keyword evidence="3" id="KW-1185">Reference proteome</keyword>
<evidence type="ECO:0000313" key="3">
    <source>
        <dbReference type="Proteomes" id="UP001160148"/>
    </source>
</evidence>
<reference evidence="2 3" key="1">
    <citation type="submission" date="2023-01" db="EMBL/GenBank/DDBJ databases">
        <authorList>
            <person name="Whitehead M."/>
        </authorList>
    </citation>
    <scope>NUCLEOTIDE SEQUENCE [LARGE SCALE GENOMIC DNA]</scope>
</reference>
<feature type="region of interest" description="Disordered" evidence="1">
    <location>
        <begin position="15"/>
        <end position="55"/>
    </location>
</feature>
<feature type="compositionally biased region" description="Basic and acidic residues" evidence="1">
    <location>
        <begin position="43"/>
        <end position="53"/>
    </location>
</feature>
<organism evidence="2 3">
    <name type="scientific">Macrosiphum euphorbiae</name>
    <name type="common">potato aphid</name>
    <dbReference type="NCBI Taxonomy" id="13131"/>
    <lineage>
        <taxon>Eukaryota</taxon>
        <taxon>Metazoa</taxon>
        <taxon>Ecdysozoa</taxon>
        <taxon>Arthropoda</taxon>
        <taxon>Hexapoda</taxon>
        <taxon>Insecta</taxon>
        <taxon>Pterygota</taxon>
        <taxon>Neoptera</taxon>
        <taxon>Paraneoptera</taxon>
        <taxon>Hemiptera</taxon>
        <taxon>Sternorrhyncha</taxon>
        <taxon>Aphidomorpha</taxon>
        <taxon>Aphidoidea</taxon>
        <taxon>Aphididae</taxon>
        <taxon>Macrosiphini</taxon>
        <taxon>Macrosiphum</taxon>
    </lineage>
</organism>
<comment type="caution">
    <text evidence="2">The sequence shown here is derived from an EMBL/GenBank/DDBJ whole genome shotgun (WGS) entry which is preliminary data.</text>
</comment>
<proteinExistence type="predicted"/>
<name>A0AAV0VJL0_9HEMI</name>
<sequence>MSPCAVRYESILLADQKYEDRGRPAPSPQTNPTRPTRSSRLRPRPEHRQKLRSDSAAATDVSALCRHFLAAYNIRPDFFCKFQGRTSLLQCRQSGTYIQSSCNTHKNIV</sequence>
<dbReference type="EMBL" id="CARXXK010000001">
    <property type="protein sequence ID" value="CAI6342793.1"/>
    <property type="molecule type" value="Genomic_DNA"/>
</dbReference>
<gene>
    <name evidence="2" type="ORF">MEUPH1_LOCUS142</name>
</gene>
<evidence type="ECO:0000313" key="2">
    <source>
        <dbReference type="EMBL" id="CAI6342793.1"/>
    </source>
</evidence>
<dbReference type="Proteomes" id="UP001160148">
    <property type="component" value="Unassembled WGS sequence"/>
</dbReference>
<accession>A0AAV0VJL0</accession>
<evidence type="ECO:0000256" key="1">
    <source>
        <dbReference type="SAM" id="MobiDB-lite"/>
    </source>
</evidence>
<protein>
    <submittedName>
        <fullName evidence="2">Uncharacterized protein</fullName>
    </submittedName>
</protein>
<dbReference type="AlphaFoldDB" id="A0AAV0VJL0"/>